<dbReference type="Proteomes" id="UP000652761">
    <property type="component" value="Unassembled WGS sequence"/>
</dbReference>
<name>A0A843WXY7_COLES</name>
<reference evidence="1" key="1">
    <citation type="submission" date="2017-07" db="EMBL/GenBank/DDBJ databases">
        <title>Taro Niue Genome Assembly and Annotation.</title>
        <authorList>
            <person name="Atibalentja N."/>
            <person name="Keating K."/>
            <person name="Fields C.J."/>
        </authorList>
    </citation>
    <scope>NUCLEOTIDE SEQUENCE</scope>
    <source>
        <strain evidence="1">Niue_2</strain>
        <tissue evidence="1">Leaf</tissue>
    </source>
</reference>
<dbReference type="EMBL" id="NMUH01004350">
    <property type="protein sequence ID" value="MQM09335.1"/>
    <property type="molecule type" value="Genomic_DNA"/>
</dbReference>
<protein>
    <submittedName>
        <fullName evidence="1">Uncharacterized protein</fullName>
    </submittedName>
</protein>
<sequence>MLRFCFCNFEDEIVLSGVRCEDQDGRGRWSPLSPCTFCAGGSEKGCLANFWSGKPPFFFPLPQATSSPELSLVFSLSRVHSLCVSLPPTRCIVIAGSLGGASRRGRTVEEEASISLYAAWRGLRRHFAPAAAVVPSPHHAVAFLPPALGLRSQGGAAAAFRHCGRHRRVLPPLVKAMDIDPVCCSEINTNLSTTCKARIS</sequence>
<keyword evidence="2" id="KW-1185">Reference proteome</keyword>
<evidence type="ECO:0000313" key="1">
    <source>
        <dbReference type="EMBL" id="MQM09335.1"/>
    </source>
</evidence>
<gene>
    <name evidence="1" type="ORF">Taro_042204</name>
</gene>
<dbReference type="AlphaFoldDB" id="A0A843WXY7"/>
<organism evidence="1 2">
    <name type="scientific">Colocasia esculenta</name>
    <name type="common">Wild taro</name>
    <name type="synonym">Arum esculentum</name>
    <dbReference type="NCBI Taxonomy" id="4460"/>
    <lineage>
        <taxon>Eukaryota</taxon>
        <taxon>Viridiplantae</taxon>
        <taxon>Streptophyta</taxon>
        <taxon>Embryophyta</taxon>
        <taxon>Tracheophyta</taxon>
        <taxon>Spermatophyta</taxon>
        <taxon>Magnoliopsida</taxon>
        <taxon>Liliopsida</taxon>
        <taxon>Araceae</taxon>
        <taxon>Aroideae</taxon>
        <taxon>Colocasieae</taxon>
        <taxon>Colocasia</taxon>
    </lineage>
</organism>
<proteinExistence type="predicted"/>
<evidence type="ECO:0000313" key="2">
    <source>
        <dbReference type="Proteomes" id="UP000652761"/>
    </source>
</evidence>
<accession>A0A843WXY7</accession>
<comment type="caution">
    <text evidence="1">The sequence shown here is derived from an EMBL/GenBank/DDBJ whole genome shotgun (WGS) entry which is preliminary data.</text>
</comment>